<proteinExistence type="predicted"/>
<dbReference type="RefSeq" id="WP_127161895.1">
    <property type="nucleotide sequence ID" value="NZ_CP029822.1"/>
</dbReference>
<organism evidence="1 2">
    <name type="scientific">Entomomonas moraniae</name>
    <dbReference type="NCBI Taxonomy" id="2213226"/>
    <lineage>
        <taxon>Bacteria</taxon>
        <taxon>Pseudomonadati</taxon>
        <taxon>Pseudomonadota</taxon>
        <taxon>Gammaproteobacteria</taxon>
        <taxon>Pseudomonadales</taxon>
        <taxon>Pseudomonadaceae</taxon>
        <taxon>Entomomonas</taxon>
    </lineage>
</organism>
<gene>
    <name evidence="1" type="ORF">DM558_02485</name>
</gene>
<name>A0A3S9XB92_9GAMM</name>
<evidence type="ECO:0000313" key="2">
    <source>
        <dbReference type="Proteomes" id="UP000273143"/>
    </source>
</evidence>
<evidence type="ECO:0000313" key="1">
    <source>
        <dbReference type="EMBL" id="AZS49714.1"/>
    </source>
</evidence>
<reference evidence="2" key="1">
    <citation type="submission" date="2018-06" db="EMBL/GenBank/DDBJ databases">
        <title>Complete genome of Pseudomonas insecticola strain QZS01.</title>
        <authorList>
            <person name="Wang J."/>
            <person name="Su Q."/>
        </authorList>
    </citation>
    <scope>NUCLEOTIDE SEQUENCE [LARGE SCALE GENOMIC DNA]</scope>
    <source>
        <strain evidence="2">QZS01</strain>
    </source>
</reference>
<protein>
    <submittedName>
        <fullName evidence="1">DUF2491 family protein</fullName>
    </submittedName>
</protein>
<keyword evidence="2" id="KW-1185">Reference proteome</keyword>
<dbReference type="Pfam" id="PF10679">
    <property type="entry name" value="DUF2491"/>
    <property type="match status" value="1"/>
</dbReference>
<dbReference type="AlphaFoldDB" id="A0A3S9XB92"/>
<sequence>MSWFSNLFKSSSATEATDSQKDNLPPILKKLRIKNTVSITASCEAELKGFREFTYSPLPQRIFSIGSLSIAQQTVYRYYLWDDETWLQVSYDKNAPEKSIEIILFYWLRSKTLTSSELTDEVKLPLSKQQWEHQGKVFERCWNTAIKNDIPTVEHVVNKDESYSVHFEQMIFSRKLTPARKEYWFYSLEKGETDNTYLQMIAQGFSLDLAELCVN</sequence>
<dbReference type="InterPro" id="IPR019621">
    <property type="entry name" value="DUF2491"/>
</dbReference>
<dbReference type="KEGG" id="emo:DM558_02485"/>
<dbReference type="Proteomes" id="UP000273143">
    <property type="component" value="Chromosome"/>
</dbReference>
<dbReference type="EMBL" id="CP029822">
    <property type="protein sequence ID" value="AZS49714.1"/>
    <property type="molecule type" value="Genomic_DNA"/>
</dbReference>
<accession>A0A3S9XB92</accession>